<dbReference type="Gene3D" id="3.30.1330.60">
    <property type="entry name" value="OmpA-like domain"/>
    <property type="match status" value="1"/>
</dbReference>
<dbReference type="GO" id="GO:0005509">
    <property type="term" value="F:calcium ion binding"/>
    <property type="evidence" value="ECO:0007669"/>
    <property type="project" value="InterPro"/>
</dbReference>
<dbReference type="InterPro" id="IPR028974">
    <property type="entry name" value="TSP_type-3_rpt"/>
</dbReference>
<keyword evidence="9" id="KW-0449">Lipoprotein</keyword>
<dbReference type="InterPro" id="IPR006664">
    <property type="entry name" value="OMP_bac"/>
</dbReference>
<comment type="subcellular location">
    <subcellularLocation>
        <location evidence="1">Cell outer membrane</location>
    </subcellularLocation>
</comment>
<dbReference type="Pfam" id="PF00691">
    <property type="entry name" value="OmpA"/>
    <property type="match status" value="1"/>
</dbReference>
<dbReference type="InterPro" id="IPR036737">
    <property type="entry name" value="OmpA-like_sf"/>
</dbReference>
<evidence type="ECO:0000256" key="5">
    <source>
        <dbReference type="PROSITE-ProRule" id="PRU00473"/>
    </source>
</evidence>
<protein>
    <submittedName>
        <fullName evidence="9">Peptidoglycan-binding lipoprotein ion transport porin, OmpA family</fullName>
    </submittedName>
</protein>
<dbReference type="SUPFAM" id="SSF103647">
    <property type="entry name" value="TSP type-3 repeat"/>
    <property type="match status" value="1"/>
</dbReference>
<evidence type="ECO:0000256" key="7">
    <source>
        <dbReference type="SAM" id="SignalP"/>
    </source>
</evidence>
<sequence>MKKLNKLFLLLALSLGVFSMQAQDEKNPWAIVIGTNAVDFYAADNGNIPGEISSGSLFSEYFNAEDNWNFLPSVSYLEVKRYVGDGFSATLNGSINQIDRLGGTSAADLSFYNLGAGVQYNFKNLLNTTVIDPFLGVGAGYYWLDDNGASTFDSDLGINFWFSDNIAFTVKSSFKTAFEDSNFDYFQHSAGVTISFGGTDSDGDGVYDKDDMCPDVPGLAEFNGCPDSDGDGIVDKDDKCPDTAGLEEFDGCADSDGDGIADPNDDCPNEAGSEALNGCPDADKDGIADKDDECPNEAGPKANNGCPYPDSDGDGVLDKDDMCPDVAGTKANNGCPEVTEEVQKELNEYAKTINFDTGKTTITKDSEEALAAIISILDEYPNAKFTVEGHTDSVGSDQNNKRLSEARALSVKSYLVENGVDEFRLSSAGFGEERPVASNDTRSGRAENRRVEINLKK</sequence>
<keyword evidence="10" id="KW-1185">Reference proteome</keyword>
<evidence type="ECO:0000256" key="6">
    <source>
        <dbReference type="SAM" id="MobiDB-lite"/>
    </source>
</evidence>
<dbReference type="EMBL" id="APLF01000001">
    <property type="protein sequence ID" value="EMY82572.1"/>
    <property type="molecule type" value="Genomic_DNA"/>
</dbReference>
<dbReference type="InterPro" id="IPR050330">
    <property type="entry name" value="Bact_OuterMem_StrucFunc"/>
</dbReference>
<dbReference type="InterPro" id="IPR018247">
    <property type="entry name" value="EF_Hand_1_Ca_BS"/>
</dbReference>
<dbReference type="GO" id="GO:0009279">
    <property type="term" value="C:cell outer membrane"/>
    <property type="evidence" value="ECO:0007669"/>
    <property type="project" value="UniProtKB-SubCell"/>
</dbReference>
<feature type="chain" id="PRO_5004113912" evidence="7">
    <location>
        <begin position="23"/>
        <end position="457"/>
    </location>
</feature>
<keyword evidence="4" id="KW-0998">Cell outer membrane</keyword>
<evidence type="ECO:0000256" key="2">
    <source>
        <dbReference type="ARBA" id="ARBA00022729"/>
    </source>
</evidence>
<evidence type="ECO:0000259" key="8">
    <source>
        <dbReference type="PROSITE" id="PS51123"/>
    </source>
</evidence>
<evidence type="ECO:0000256" key="3">
    <source>
        <dbReference type="ARBA" id="ARBA00023136"/>
    </source>
</evidence>
<evidence type="ECO:0000313" key="10">
    <source>
        <dbReference type="Proteomes" id="UP000012317"/>
    </source>
</evidence>
<dbReference type="CDD" id="cd07185">
    <property type="entry name" value="OmpA_C-like"/>
    <property type="match status" value="1"/>
</dbReference>
<proteinExistence type="predicted"/>
<dbReference type="PANTHER" id="PTHR30329:SF21">
    <property type="entry name" value="LIPOPROTEIN YIAD-RELATED"/>
    <property type="match status" value="1"/>
</dbReference>
<dbReference type="InterPro" id="IPR006665">
    <property type="entry name" value="OmpA-like"/>
</dbReference>
<dbReference type="Pfam" id="PF02412">
    <property type="entry name" value="TSP_3"/>
    <property type="match status" value="1"/>
</dbReference>
<dbReference type="RefSeq" id="WP_003434736.1">
    <property type="nucleotide sequence ID" value="NZ_APLF01000001.1"/>
</dbReference>
<evidence type="ECO:0000313" key="9">
    <source>
        <dbReference type="EMBL" id="EMY82572.1"/>
    </source>
</evidence>
<feature type="region of interest" description="Disordered" evidence="6">
    <location>
        <begin position="269"/>
        <end position="309"/>
    </location>
</feature>
<keyword evidence="2 7" id="KW-0732">Signal</keyword>
<evidence type="ECO:0000256" key="4">
    <source>
        <dbReference type="ARBA" id="ARBA00023237"/>
    </source>
</evidence>
<evidence type="ECO:0000256" key="1">
    <source>
        <dbReference type="ARBA" id="ARBA00004442"/>
    </source>
</evidence>
<dbReference type="AlphaFoldDB" id="N1WZH9"/>
<dbReference type="PANTHER" id="PTHR30329">
    <property type="entry name" value="STATOR ELEMENT OF FLAGELLAR MOTOR COMPLEX"/>
    <property type="match status" value="1"/>
</dbReference>
<feature type="signal peptide" evidence="7">
    <location>
        <begin position="1"/>
        <end position="22"/>
    </location>
</feature>
<accession>N1WZH9</accession>
<dbReference type="PATRIC" id="fig|1189619.4.peg.114"/>
<dbReference type="PROSITE" id="PS51123">
    <property type="entry name" value="OMPA_2"/>
    <property type="match status" value="1"/>
</dbReference>
<dbReference type="PROSITE" id="PS00018">
    <property type="entry name" value="EF_HAND_1"/>
    <property type="match status" value="1"/>
</dbReference>
<feature type="domain" description="OmpA-like" evidence="8">
    <location>
        <begin position="342"/>
        <end position="457"/>
    </location>
</feature>
<feature type="compositionally biased region" description="Basic and acidic residues" evidence="6">
    <location>
        <begin position="442"/>
        <end position="457"/>
    </location>
</feature>
<gene>
    <name evidence="9" type="ORF">pgond44_00570</name>
</gene>
<dbReference type="SUPFAM" id="SSF103088">
    <property type="entry name" value="OmpA-like"/>
    <property type="match status" value="1"/>
</dbReference>
<feature type="region of interest" description="Disordered" evidence="6">
    <location>
        <begin position="427"/>
        <end position="457"/>
    </location>
</feature>
<dbReference type="STRING" id="1189619.pgond44_00570"/>
<comment type="caution">
    <text evidence="9">The sequence shown here is derived from an EMBL/GenBank/DDBJ whole genome shotgun (WGS) entry which is preliminary data.</text>
</comment>
<keyword evidence="3 5" id="KW-0472">Membrane</keyword>
<dbReference type="Gene3D" id="2.40.160.20">
    <property type="match status" value="1"/>
</dbReference>
<name>N1WZH9_9FLAO</name>
<reference evidence="9 10" key="1">
    <citation type="journal article" date="2014" name="Genome Biol. Evol.">
        <title>Extensive gene acquisition in the extremely psychrophilic bacterial species Psychroflexus torquis and the link to sea-ice ecosystem specialism.</title>
        <authorList>
            <person name="Feng S."/>
            <person name="Powell S.M."/>
            <person name="Wilson R."/>
            <person name="Bowman J.P."/>
        </authorList>
    </citation>
    <scope>NUCLEOTIDE SEQUENCE [LARGE SCALE GENOMIC DNA]</scope>
    <source>
        <strain evidence="9 10">ACAM 44</strain>
    </source>
</reference>
<dbReference type="PRINTS" id="PR01021">
    <property type="entry name" value="OMPADOMAIN"/>
</dbReference>
<dbReference type="InterPro" id="IPR003367">
    <property type="entry name" value="Thrombospondin_3-like_rpt"/>
</dbReference>
<organism evidence="9 10">
    <name type="scientific">Psychroflexus gondwanensis ACAM 44</name>
    <dbReference type="NCBI Taxonomy" id="1189619"/>
    <lineage>
        <taxon>Bacteria</taxon>
        <taxon>Pseudomonadati</taxon>
        <taxon>Bacteroidota</taxon>
        <taxon>Flavobacteriia</taxon>
        <taxon>Flavobacteriales</taxon>
        <taxon>Flavobacteriaceae</taxon>
        <taxon>Psychroflexus</taxon>
    </lineage>
</organism>
<dbReference type="eggNOG" id="COG2885">
    <property type="taxonomic scope" value="Bacteria"/>
</dbReference>
<dbReference type="GO" id="GO:0007155">
    <property type="term" value="P:cell adhesion"/>
    <property type="evidence" value="ECO:0007669"/>
    <property type="project" value="InterPro"/>
</dbReference>
<dbReference type="Proteomes" id="UP000012317">
    <property type="component" value="Unassembled WGS sequence"/>
</dbReference>